<keyword evidence="3" id="KW-1185">Reference proteome</keyword>
<dbReference type="EMBL" id="PDUG01000003">
    <property type="protein sequence ID" value="PIC37905.1"/>
    <property type="molecule type" value="Genomic_DNA"/>
</dbReference>
<dbReference type="AlphaFoldDB" id="A0A2G5UEC1"/>
<reference evidence="3" key="1">
    <citation type="submission" date="2017-10" db="EMBL/GenBank/DDBJ databases">
        <title>Rapid genome shrinkage in a self-fertile nematode reveals novel sperm competition proteins.</title>
        <authorList>
            <person name="Yin D."/>
            <person name="Schwarz E.M."/>
            <person name="Thomas C.G."/>
            <person name="Felde R.L."/>
            <person name="Korf I.F."/>
            <person name="Cutter A.D."/>
            <person name="Schartner C.M."/>
            <person name="Ralston E.J."/>
            <person name="Meyer B.J."/>
            <person name="Haag E.S."/>
        </authorList>
    </citation>
    <scope>NUCLEOTIDE SEQUENCE [LARGE SCALE GENOMIC DNA]</scope>
    <source>
        <strain evidence="3">JU1422</strain>
    </source>
</reference>
<evidence type="ECO:0000313" key="2">
    <source>
        <dbReference type="EMBL" id="PIC37905.1"/>
    </source>
</evidence>
<dbReference type="GO" id="GO:0010038">
    <property type="term" value="P:response to metal ion"/>
    <property type="evidence" value="ECO:0007669"/>
    <property type="project" value="InterPro"/>
</dbReference>
<dbReference type="InterPro" id="IPR015867">
    <property type="entry name" value="N-reg_PII/ATP_PRibTrfase_C"/>
</dbReference>
<dbReference type="STRING" id="1611254.A0A2G5UEC1"/>
<dbReference type="FunFam" id="3.30.70.120:FF:000022">
    <property type="match status" value="1"/>
</dbReference>
<dbReference type="Proteomes" id="UP000230233">
    <property type="component" value="Chromosome III"/>
</dbReference>
<organism evidence="2 3">
    <name type="scientific">Caenorhabditis nigoni</name>
    <dbReference type="NCBI Taxonomy" id="1611254"/>
    <lineage>
        <taxon>Eukaryota</taxon>
        <taxon>Metazoa</taxon>
        <taxon>Ecdysozoa</taxon>
        <taxon>Nematoda</taxon>
        <taxon>Chromadorea</taxon>
        <taxon>Rhabditida</taxon>
        <taxon>Rhabditina</taxon>
        <taxon>Rhabditomorpha</taxon>
        <taxon>Rhabditoidea</taxon>
        <taxon>Rhabditidae</taxon>
        <taxon>Peloderinae</taxon>
        <taxon>Caenorhabditis</taxon>
    </lineage>
</organism>
<proteinExistence type="inferred from homology"/>
<comment type="similarity">
    <text evidence="1">Belongs to the CutA family.</text>
</comment>
<dbReference type="OrthoDB" id="2017693at2759"/>
<gene>
    <name evidence="2" type="primary">Cni-F35G12.7</name>
    <name evidence="2" type="synonym">Cnig_chr_III.g10090</name>
    <name evidence="2" type="ORF">B9Z55_010090</name>
</gene>
<evidence type="ECO:0000313" key="3">
    <source>
        <dbReference type="Proteomes" id="UP000230233"/>
    </source>
</evidence>
<protein>
    <recommendedName>
        <fullName evidence="4">Divalent-cation tolerance protein CutA</fullName>
    </recommendedName>
</protein>
<dbReference type="PANTHER" id="PTHR23419">
    <property type="entry name" value="DIVALENT CATION TOLERANCE CUTA-RELATED"/>
    <property type="match status" value="1"/>
</dbReference>
<dbReference type="SUPFAM" id="SSF54913">
    <property type="entry name" value="GlnB-like"/>
    <property type="match status" value="1"/>
</dbReference>
<dbReference type="InterPro" id="IPR011322">
    <property type="entry name" value="N-reg_PII-like_a/b"/>
</dbReference>
<name>A0A2G5UEC1_9PELO</name>
<comment type="caution">
    <text evidence="2">The sequence shown here is derived from an EMBL/GenBank/DDBJ whole genome shotgun (WGS) entry which is preliminary data.</text>
</comment>
<sequence>MSIPAVKMVLVYVTAPSKEVAMKLARTTVAESLVACANVIPGATSIYMWKGKVEEDREHVVVMKTVSSNVEELSKRVRSLHPAETPCFITLPIEKATTDFADWIIDSTKKTPDISIN</sequence>
<accession>A0A2G5UEC1</accession>
<evidence type="ECO:0008006" key="4">
    <source>
        <dbReference type="Google" id="ProtNLM"/>
    </source>
</evidence>
<evidence type="ECO:0000256" key="1">
    <source>
        <dbReference type="ARBA" id="ARBA00010169"/>
    </source>
</evidence>
<dbReference type="PANTHER" id="PTHR23419:SF8">
    <property type="entry name" value="FI09726P"/>
    <property type="match status" value="1"/>
</dbReference>
<dbReference type="Gene3D" id="3.30.70.120">
    <property type="match status" value="1"/>
</dbReference>
<dbReference type="GO" id="GO:0005507">
    <property type="term" value="F:copper ion binding"/>
    <property type="evidence" value="ECO:0007669"/>
    <property type="project" value="TreeGrafter"/>
</dbReference>
<dbReference type="InterPro" id="IPR004323">
    <property type="entry name" value="Ion_tolerance_CutA"/>
</dbReference>
<dbReference type="Pfam" id="PF03091">
    <property type="entry name" value="CutA1"/>
    <property type="match status" value="1"/>
</dbReference>